<feature type="compositionally biased region" description="Basic and acidic residues" evidence="1">
    <location>
        <begin position="243"/>
        <end position="260"/>
    </location>
</feature>
<keyword evidence="5" id="KW-1185">Reference proteome</keyword>
<dbReference type="Gene3D" id="1.10.10.10">
    <property type="entry name" value="Winged helix-like DNA-binding domain superfamily/Winged helix DNA-binding domain"/>
    <property type="match status" value="1"/>
</dbReference>
<evidence type="ECO:0000313" key="5">
    <source>
        <dbReference type="Proteomes" id="UP000000674"/>
    </source>
</evidence>
<dbReference type="PROSITE" id="PS50987">
    <property type="entry name" value="HTH_ARSR_2"/>
    <property type="match status" value="1"/>
</dbReference>
<keyword evidence="2" id="KW-1133">Transmembrane helix</keyword>
<keyword evidence="2" id="KW-0472">Membrane</keyword>
<dbReference type="GO" id="GO:0003700">
    <property type="term" value="F:DNA-binding transcription factor activity"/>
    <property type="evidence" value="ECO:0007669"/>
    <property type="project" value="InterPro"/>
</dbReference>
<dbReference type="InterPro" id="IPR055767">
    <property type="entry name" value="DUF7343"/>
</dbReference>
<keyword evidence="2" id="KW-0812">Transmembrane</keyword>
<gene>
    <name evidence="4" type="ordered locus">Mthe_0584</name>
</gene>
<sequence>MNRTPRLSIRAAKALWLCILFSLVMSPAAISADDNRSLVLNVYLDWTGKALITGYADSLEGLSFLTSSQYSYDNSTSQLYALTNTLTSKAGDAWTLQIHSYGSYERYSMVLFLPGDAMLSSINPSEGLSYLVSSTNQSLAVDLQGYDLMDPSVVVEYRQPLLTSSNVSSVNASMQPAKKSQTYFAMAASLVLIACLSAFWILRRRVGMHSRMTSRSEPQEIGRQDAPGRESDESLHSDSVCGEDMHEGAQDIDQHAEESPRTPFIPGSEPIEITREMAAVIETLTNRERTVIETLLRKSGRMTQADLRYETGIPKSSLSGILNSLERRKLIKKREWGRTNVIEIAEWFVSRKERS</sequence>
<reference evidence="4 5" key="1">
    <citation type="submission" date="2006-10" db="EMBL/GenBank/DDBJ databases">
        <title>Complete sequence of Methanosaeta thermophila PT.</title>
        <authorList>
            <consortium name="US DOE Joint Genome Institute"/>
            <person name="Copeland A."/>
            <person name="Lucas S."/>
            <person name="Lapidus A."/>
            <person name="Barry K."/>
            <person name="Detter J.C."/>
            <person name="Glavina del Rio T."/>
            <person name="Hammon N."/>
            <person name="Israni S."/>
            <person name="Pitluck S."/>
            <person name="Chain P."/>
            <person name="Malfatti S."/>
            <person name="Shin M."/>
            <person name="Vergez L."/>
            <person name="Schmutz J."/>
            <person name="Larimer F."/>
            <person name="Land M."/>
            <person name="Hauser L."/>
            <person name="Kyrpides N."/>
            <person name="Kim E."/>
            <person name="Smith K.S."/>
            <person name="Ingram-Smith C."/>
            <person name="Richardson P."/>
        </authorList>
    </citation>
    <scope>NUCLEOTIDE SEQUENCE [LARGE SCALE GENOMIC DNA]</scope>
    <source>
        <strain evidence="5">DSM 6194 / JCM 14653 / NBRC 101360 / PT</strain>
    </source>
</reference>
<feature type="domain" description="HTH arsR-type" evidence="3">
    <location>
        <begin position="269"/>
        <end position="355"/>
    </location>
</feature>
<name>A0B6Q1_METTP</name>
<proteinExistence type="predicted"/>
<dbReference type="InterPro" id="IPR036390">
    <property type="entry name" value="WH_DNA-bd_sf"/>
</dbReference>
<dbReference type="HOGENOM" id="CLU_697584_0_0_2"/>
<dbReference type="InterPro" id="IPR001845">
    <property type="entry name" value="HTH_ArsR_DNA-bd_dom"/>
</dbReference>
<accession>A0B6Q1</accession>
<evidence type="ECO:0000256" key="2">
    <source>
        <dbReference type="SAM" id="Phobius"/>
    </source>
</evidence>
<dbReference type="Pfam" id="PF24034">
    <property type="entry name" value="DUF7343"/>
    <property type="match status" value="1"/>
</dbReference>
<evidence type="ECO:0000313" key="4">
    <source>
        <dbReference type="EMBL" id="ABK14375.1"/>
    </source>
</evidence>
<dbReference type="InterPro" id="IPR011991">
    <property type="entry name" value="ArsR-like_HTH"/>
</dbReference>
<dbReference type="EMBL" id="CP000477">
    <property type="protein sequence ID" value="ABK14375.1"/>
    <property type="molecule type" value="Genomic_DNA"/>
</dbReference>
<feature type="compositionally biased region" description="Basic and acidic residues" evidence="1">
    <location>
        <begin position="217"/>
        <end position="236"/>
    </location>
</feature>
<dbReference type="SUPFAM" id="SSF46785">
    <property type="entry name" value="Winged helix' DNA-binding domain"/>
    <property type="match status" value="1"/>
</dbReference>
<organism evidence="4 5">
    <name type="scientific">Methanothrix thermoacetophila (strain DSM 6194 / JCM 14653 / NBRC 101360 / PT)</name>
    <name type="common">Methanosaeta thermophila</name>
    <dbReference type="NCBI Taxonomy" id="349307"/>
    <lineage>
        <taxon>Archaea</taxon>
        <taxon>Methanobacteriati</taxon>
        <taxon>Methanobacteriota</taxon>
        <taxon>Stenosarchaea group</taxon>
        <taxon>Methanomicrobia</taxon>
        <taxon>Methanotrichales</taxon>
        <taxon>Methanotrichaceae</taxon>
        <taxon>Methanothrix</taxon>
    </lineage>
</organism>
<feature type="transmembrane region" description="Helical" evidence="2">
    <location>
        <begin position="183"/>
        <end position="202"/>
    </location>
</feature>
<dbReference type="AlphaFoldDB" id="A0B6Q1"/>
<dbReference type="STRING" id="349307.Mthe_0584"/>
<feature type="region of interest" description="Disordered" evidence="1">
    <location>
        <begin position="211"/>
        <end position="268"/>
    </location>
</feature>
<dbReference type="InterPro" id="IPR036388">
    <property type="entry name" value="WH-like_DNA-bd_sf"/>
</dbReference>
<dbReference type="CDD" id="cd00090">
    <property type="entry name" value="HTH_ARSR"/>
    <property type="match status" value="1"/>
</dbReference>
<protein>
    <submittedName>
        <fullName evidence="4">Transcriptional regulator, TrmB</fullName>
    </submittedName>
</protein>
<dbReference type="KEGG" id="mtp:Mthe_0584"/>
<evidence type="ECO:0000256" key="1">
    <source>
        <dbReference type="SAM" id="MobiDB-lite"/>
    </source>
</evidence>
<evidence type="ECO:0000259" key="3">
    <source>
        <dbReference type="PROSITE" id="PS50987"/>
    </source>
</evidence>
<dbReference type="Proteomes" id="UP000000674">
    <property type="component" value="Chromosome"/>
</dbReference>